<feature type="compositionally biased region" description="Low complexity" evidence="1">
    <location>
        <begin position="283"/>
        <end position="308"/>
    </location>
</feature>
<name>A0A3R7M1T5_9TRYP</name>
<evidence type="ECO:0000313" key="3">
    <source>
        <dbReference type="EMBL" id="RNE97774.1"/>
    </source>
</evidence>
<keyword evidence="2" id="KW-0732">Signal</keyword>
<evidence type="ECO:0000256" key="2">
    <source>
        <dbReference type="SAM" id="SignalP"/>
    </source>
</evidence>
<feature type="compositionally biased region" description="Low complexity" evidence="1">
    <location>
        <begin position="231"/>
        <end position="241"/>
    </location>
</feature>
<feature type="compositionally biased region" description="Low complexity" evidence="1">
    <location>
        <begin position="190"/>
        <end position="202"/>
    </location>
</feature>
<dbReference type="Proteomes" id="UP000284403">
    <property type="component" value="Unassembled WGS sequence"/>
</dbReference>
<feature type="signal peptide" evidence="2">
    <location>
        <begin position="1"/>
        <end position="23"/>
    </location>
</feature>
<feature type="compositionally biased region" description="Low complexity" evidence="1">
    <location>
        <begin position="85"/>
        <end position="102"/>
    </location>
</feature>
<gene>
    <name evidence="3" type="ORF">Tco025E_09365</name>
</gene>
<dbReference type="RefSeq" id="XP_029223686.1">
    <property type="nucleotide sequence ID" value="XM_029376184.1"/>
</dbReference>
<feature type="compositionally biased region" description="Polar residues" evidence="1">
    <location>
        <begin position="163"/>
        <end position="173"/>
    </location>
</feature>
<dbReference type="AlphaFoldDB" id="A0A3R7M1T5"/>
<evidence type="ECO:0000256" key="1">
    <source>
        <dbReference type="SAM" id="MobiDB-lite"/>
    </source>
</evidence>
<sequence length="344" mass="33526">MAGRALLVCALCALCCAAGGGWAWPMDYCNETQWTYLKAVNSSKTYAELLDEFCGTKKEFVEMVRAEAEEKDGALRSGHGGAGATGSAPVSAPGAAVGAVTPDQKGSENGGKLKQAPPPAGSSGDSAEHSESQLPDGREEVPPRGGSTGASGKGTVDAPAGSAKQSSARSTPTAGGEGVVGGLTEERTAGEAGATAPPESAAQRSEAHHDKTPAAEGTAKTSRDTAGGEGSNNFGSDSGSGPAAQPQTASSVAATEAGQREQEQPAVATPKQETEKSGGGEGQATQRAAGAAAQGGSTTSSTNAAKAAPGDSDGGSTAASHSTSPLALLLPLFVSAAAAAMLAA</sequence>
<reference evidence="3 4" key="1">
    <citation type="journal article" date="2018" name="BMC Genomics">
        <title>Genomic comparison of Trypanosoma conorhini and Trypanosoma rangeli to Trypanosoma cruzi strains of high and low virulence.</title>
        <authorList>
            <person name="Bradwell K.R."/>
            <person name="Koparde V.N."/>
            <person name="Matveyev A.V."/>
            <person name="Serrano M.G."/>
            <person name="Alves J.M."/>
            <person name="Parikh H."/>
            <person name="Huang B."/>
            <person name="Lee V."/>
            <person name="Espinosa-Alvarez O."/>
            <person name="Ortiz P.A."/>
            <person name="Costa-Martins A.G."/>
            <person name="Teixeira M.M."/>
            <person name="Buck G.A."/>
        </authorList>
    </citation>
    <scope>NUCLEOTIDE SEQUENCE [LARGE SCALE GENOMIC DNA]</scope>
    <source>
        <strain evidence="3 4">025E</strain>
    </source>
</reference>
<proteinExistence type="predicted"/>
<comment type="caution">
    <text evidence="3">The sequence shown here is derived from an EMBL/GenBank/DDBJ whole genome shotgun (WGS) entry which is preliminary data.</text>
</comment>
<dbReference type="GeneID" id="40322976"/>
<evidence type="ECO:0000313" key="4">
    <source>
        <dbReference type="Proteomes" id="UP000284403"/>
    </source>
</evidence>
<keyword evidence="4" id="KW-1185">Reference proteome</keyword>
<accession>A0A3R7M1T5</accession>
<dbReference type="EMBL" id="MKKU01001098">
    <property type="protein sequence ID" value="RNE97774.1"/>
    <property type="molecule type" value="Genomic_DNA"/>
</dbReference>
<feature type="compositionally biased region" description="Basic and acidic residues" evidence="1">
    <location>
        <begin position="126"/>
        <end position="142"/>
    </location>
</feature>
<feature type="region of interest" description="Disordered" evidence="1">
    <location>
        <begin position="71"/>
        <end position="322"/>
    </location>
</feature>
<evidence type="ECO:0008006" key="5">
    <source>
        <dbReference type="Google" id="ProtNLM"/>
    </source>
</evidence>
<feature type="chain" id="PRO_5018537695" description="Mucin-associated surface protein (MASP)" evidence="2">
    <location>
        <begin position="24"/>
        <end position="344"/>
    </location>
</feature>
<organism evidence="3 4">
    <name type="scientific">Trypanosoma conorhini</name>
    <dbReference type="NCBI Taxonomy" id="83891"/>
    <lineage>
        <taxon>Eukaryota</taxon>
        <taxon>Discoba</taxon>
        <taxon>Euglenozoa</taxon>
        <taxon>Kinetoplastea</taxon>
        <taxon>Metakinetoplastina</taxon>
        <taxon>Trypanosomatida</taxon>
        <taxon>Trypanosomatidae</taxon>
        <taxon>Trypanosoma</taxon>
    </lineage>
</organism>
<protein>
    <recommendedName>
        <fullName evidence="5">Mucin-associated surface protein (MASP)</fullName>
    </recommendedName>
</protein>